<keyword evidence="1" id="KW-0378">Hydrolase</keyword>
<dbReference type="AlphaFoldDB" id="A0ABD3HIW3"/>
<organism evidence="4 5">
    <name type="scientific">Riccia sorocarpa</name>
    <dbReference type="NCBI Taxonomy" id="122646"/>
    <lineage>
        <taxon>Eukaryota</taxon>
        <taxon>Viridiplantae</taxon>
        <taxon>Streptophyta</taxon>
        <taxon>Embryophyta</taxon>
        <taxon>Marchantiophyta</taxon>
        <taxon>Marchantiopsida</taxon>
        <taxon>Marchantiidae</taxon>
        <taxon>Marchantiales</taxon>
        <taxon>Ricciaceae</taxon>
        <taxon>Riccia</taxon>
    </lineage>
</organism>
<evidence type="ECO:0000256" key="2">
    <source>
        <dbReference type="SAM" id="Phobius"/>
    </source>
</evidence>
<dbReference type="GO" id="GO:0016787">
    <property type="term" value="F:hydrolase activity"/>
    <property type="evidence" value="ECO:0007669"/>
    <property type="project" value="UniProtKB-KW"/>
</dbReference>
<accession>A0ABD3HIW3</accession>
<dbReference type="PANTHER" id="PTHR11247:SF1">
    <property type="entry name" value="DOLICHYLDIPHOSPHATASE 1"/>
    <property type="match status" value="1"/>
</dbReference>
<proteinExistence type="predicted"/>
<dbReference type="Pfam" id="PF01569">
    <property type="entry name" value="PAP2"/>
    <property type="match status" value="1"/>
</dbReference>
<comment type="caution">
    <text evidence="4">The sequence shown here is derived from an EMBL/GenBank/DDBJ whole genome shotgun (WGS) entry which is preliminary data.</text>
</comment>
<dbReference type="Gene3D" id="1.20.144.10">
    <property type="entry name" value="Phosphatidic acid phosphatase type 2/haloperoxidase"/>
    <property type="match status" value="1"/>
</dbReference>
<evidence type="ECO:0000313" key="5">
    <source>
        <dbReference type="Proteomes" id="UP001633002"/>
    </source>
</evidence>
<sequence length="186" mass="21264">MPLKAVSLTHVRREMQAMAFALGLFISEAINQVIKKAVKEARPLTCELLEMCDSHGWPSSHSQFMCFFSIYLSLLALRRFHFSDSFSKYFTVFISWPFTLVTIYSRVYLGYHSVSQVIAGSTVGLLLGAGWFIIVNRHLVKIFPAIEDTAICRYLCIKDSSHIPNVLQFEYDNSRAARKKDKVRAE</sequence>
<name>A0ABD3HIW3_9MARC</name>
<feature type="domain" description="Phosphatidic acid phosphatase type 2/haloperoxidase" evidence="3">
    <location>
        <begin position="17"/>
        <end position="132"/>
    </location>
</feature>
<gene>
    <name evidence="4" type="ORF">R1sor_005211</name>
</gene>
<dbReference type="Proteomes" id="UP001633002">
    <property type="component" value="Unassembled WGS sequence"/>
</dbReference>
<feature type="transmembrane region" description="Helical" evidence="2">
    <location>
        <begin position="117"/>
        <end position="135"/>
    </location>
</feature>
<reference evidence="4 5" key="1">
    <citation type="submission" date="2024-09" db="EMBL/GenBank/DDBJ databases">
        <title>Chromosome-scale assembly of Riccia sorocarpa.</title>
        <authorList>
            <person name="Paukszto L."/>
        </authorList>
    </citation>
    <scope>NUCLEOTIDE SEQUENCE [LARGE SCALE GENOMIC DNA]</scope>
    <source>
        <strain evidence="4">LP-2024</strain>
        <tissue evidence="4">Aerial parts of the thallus</tissue>
    </source>
</reference>
<dbReference type="EMBL" id="JBJQOH010000003">
    <property type="protein sequence ID" value="KAL3691560.1"/>
    <property type="molecule type" value="Genomic_DNA"/>
</dbReference>
<keyword evidence="2" id="KW-1133">Transmembrane helix</keyword>
<dbReference type="SUPFAM" id="SSF48317">
    <property type="entry name" value="Acid phosphatase/Vanadium-dependent haloperoxidase"/>
    <property type="match status" value="1"/>
</dbReference>
<keyword evidence="2" id="KW-0472">Membrane</keyword>
<evidence type="ECO:0000313" key="4">
    <source>
        <dbReference type="EMBL" id="KAL3691560.1"/>
    </source>
</evidence>
<keyword evidence="2" id="KW-0812">Transmembrane</keyword>
<dbReference type="InterPro" id="IPR000326">
    <property type="entry name" value="PAP2/HPO"/>
</dbReference>
<feature type="transmembrane region" description="Helical" evidence="2">
    <location>
        <begin position="89"/>
        <end position="111"/>
    </location>
</feature>
<dbReference type="SMART" id="SM00014">
    <property type="entry name" value="acidPPc"/>
    <property type="match status" value="1"/>
</dbReference>
<evidence type="ECO:0000256" key="1">
    <source>
        <dbReference type="ARBA" id="ARBA00022801"/>
    </source>
</evidence>
<evidence type="ECO:0000259" key="3">
    <source>
        <dbReference type="SMART" id="SM00014"/>
    </source>
</evidence>
<dbReference type="InterPro" id="IPR036938">
    <property type="entry name" value="PAP2/HPO_sf"/>
</dbReference>
<protein>
    <recommendedName>
        <fullName evidence="3">Phosphatidic acid phosphatase type 2/haloperoxidase domain-containing protein</fullName>
    </recommendedName>
</protein>
<keyword evidence="5" id="KW-1185">Reference proteome</keyword>
<dbReference type="PANTHER" id="PTHR11247">
    <property type="entry name" value="PALMITOYL-PROTEIN THIOESTERASE/DOLICHYLDIPHOSPHATASE 1"/>
    <property type="match status" value="1"/>
</dbReference>